<dbReference type="Proteomes" id="UP000053840">
    <property type="component" value="Unassembled WGS sequence"/>
</dbReference>
<evidence type="ECO:0000313" key="2">
    <source>
        <dbReference type="Proteomes" id="UP000053840"/>
    </source>
</evidence>
<keyword evidence="2" id="KW-1185">Reference proteome</keyword>
<reference evidence="1 2" key="1">
    <citation type="submission" date="2014-04" db="EMBL/GenBank/DDBJ databases">
        <title>Genome evolution of avian class.</title>
        <authorList>
            <person name="Zhang G."/>
            <person name="Li C."/>
        </authorList>
    </citation>
    <scope>NUCLEOTIDE SEQUENCE [LARGE SCALE GENOMIC DNA]</scope>
    <source>
        <strain evidence="1">BGI_N333</strain>
    </source>
</reference>
<dbReference type="EMBL" id="KK938410">
    <property type="protein sequence ID" value="KFQ48788.1"/>
    <property type="molecule type" value="Genomic_DNA"/>
</dbReference>
<gene>
    <name evidence="1" type="ORF">N333_12216</name>
</gene>
<name>A0A091S178_NESNO</name>
<organism evidence="1 2">
    <name type="scientific">Nestor notabilis</name>
    <name type="common">Kea</name>
    <dbReference type="NCBI Taxonomy" id="176057"/>
    <lineage>
        <taxon>Eukaryota</taxon>
        <taxon>Metazoa</taxon>
        <taxon>Chordata</taxon>
        <taxon>Craniata</taxon>
        <taxon>Vertebrata</taxon>
        <taxon>Euteleostomi</taxon>
        <taxon>Archelosauria</taxon>
        <taxon>Archosauria</taxon>
        <taxon>Dinosauria</taxon>
        <taxon>Saurischia</taxon>
        <taxon>Theropoda</taxon>
        <taxon>Coelurosauria</taxon>
        <taxon>Aves</taxon>
        <taxon>Neognathae</taxon>
        <taxon>Neoaves</taxon>
        <taxon>Telluraves</taxon>
        <taxon>Australaves</taxon>
        <taxon>Psittaciformes</taxon>
        <taxon>Psittacidae</taxon>
        <taxon>Nestor</taxon>
    </lineage>
</organism>
<evidence type="ECO:0000313" key="1">
    <source>
        <dbReference type="EMBL" id="KFQ48788.1"/>
    </source>
</evidence>
<dbReference type="AlphaFoldDB" id="A0A091S178"/>
<feature type="non-terminal residue" evidence="1">
    <location>
        <position position="59"/>
    </location>
</feature>
<accession>A0A091S178</accession>
<feature type="non-terminal residue" evidence="1">
    <location>
        <position position="1"/>
    </location>
</feature>
<proteinExistence type="predicted"/>
<sequence length="59" mass="5938">ATEVPVVPVGVRAGVARSIESTIPMQTPITQRTPTAIQTTIAQGAIAPIAIVTSIASQG</sequence>
<protein>
    <submittedName>
        <fullName evidence="1">Uncharacterized protein</fullName>
    </submittedName>
</protein>